<evidence type="ECO:0000313" key="7">
    <source>
        <dbReference type="Proteomes" id="UP000008922"/>
    </source>
</evidence>
<proteinExistence type="predicted"/>
<gene>
    <name evidence="6" type="ordered locus">ANT_11090</name>
</gene>
<organism evidence="6 7">
    <name type="scientific">Anaerolinea thermophila (strain DSM 14523 / JCM 11388 / NBRC 100420 / UNI-1)</name>
    <dbReference type="NCBI Taxonomy" id="926569"/>
    <lineage>
        <taxon>Bacteria</taxon>
        <taxon>Bacillati</taxon>
        <taxon>Chloroflexota</taxon>
        <taxon>Anaerolineae</taxon>
        <taxon>Anaerolineales</taxon>
        <taxon>Anaerolineaceae</taxon>
        <taxon>Anaerolinea</taxon>
    </lineage>
</organism>
<dbReference type="EMBL" id="AP012029">
    <property type="protein sequence ID" value="BAJ63143.1"/>
    <property type="molecule type" value="Genomic_DNA"/>
</dbReference>
<evidence type="ECO:0000259" key="5">
    <source>
        <dbReference type="PROSITE" id="PS50932"/>
    </source>
</evidence>
<dbReference type="InParanoid" id="E8N3X9"/>
<evidence type="ECO:0000256" key="4">
    <source>
        <dbReference type="SAM" id="Phobius"/>
    </source>
</evidence>
<keyword evidence="4" id="KW-0812">Transmembrane</keyword>
<dbReference type="AlphaFoldDB" id="E8N3X9"/>
<keyword evidence="7" id="KW-1185">Reference proteome</keyword>
<dbReference type="STRING" id="926569.ANT_11090"/>
<dbReference type="eggNOG" id="COG1609">
    <property type="taxonomic scope" value="Bacteria"/>
</dbReference>
<dbReference type="InterPro" id="IPR000843">
    <property type="entry name" value="HTH_LacI"/>
</dbReference>
<dbReference type="GO" id="GO:0003700">
    <property type="term" value="F:DNA-binding transcription factor activity"/>
    <property type="evidence" value="ECO:0007669"/>
    <property type="project" value="TreeGrafter"/>
</dbReference>
<keyword evidence="1" id="KW-0805">Transcription regulation</keyword>
<dbReference type="RefSeq" id="WP_013559533.1">
    <property type="nucleotide sequence ID" value="NC_014960.1"/>
</dbReference>
<dbReference type="Pfam" id="PF00356">
    <property type="entry name" value="LacI"/>
    <property type="match status" value="1"/>
</dbReference>
<dbReference type="CDD" id="cd01392">
    <property type="entry name" value="HTH_LacI"/>
    <property type="match status" value="1"/>
</dbReference>
<evidence type="ECO:0000256" key="3">
    <source>
        <dbReference type="ARBA" id="ARBA00023163"/>
    </source>
</evidence>
<keyword evidence="4" id="KW-1133">Transmembrane helix</keyword>
<dbReference type="SMART" id="SM00354">
    <property type="entry name" value="HTH_LACI"/>
    <property type="match status" value="1"/>
</dbReference>
<dbReference type="SUPFAM" id="SSF47413">
    <property type="entry name" value="lambda repressor-like DNA-binding domains"/>
    <property type="match status" value="1"/>
</dbReference>
<sequence>MNAKGIKKVTIVDVAKEAGVSISTVSRVLNQNTPVAEETAQRVWEVIERLQFNPNAAARKLASKRTNTIGLIVPMIGGTFFPLMFSGIERGVNEEGFELLVYVSPCHPVPHRPLTPPVGPQNTDGLIVFTEGMSDEDLRALHVKGFPIVLLHRTSPKDCEIPYVTVENRLGTEKLIDHLIEVHGYTRIGFLRGPVTNEESHEREQGFRASLQKHGLQPDEALFGIGNFHPETAAESVRQMLSSGKRPQAIFTGDDASAAAVMKALLEMGVSIPDEIAIVGFDDDYLAPYLPLPLTTVHSPIEQAGYTAAQLLIQQIRGEAVQSQVLPTHLVIRRSCGCITSHPS</sequence>
<protein>
    <submittedName>
        <fullName evidence="6">LacI family transcriptional regulator</fullName>
    </submittedName>
</protein>
<dbReference type="PROSITE" id="PS00356">
    <property type="entry name" value="HTH_LACI_1"/>
    <property type="match status" value="1"/>
</dbReference>
<evidence type="ECO:0000313" key="6">
    <source>
        <dbReference type="EMBL" id="BAJ63143.1"/>
    </source>
</evidence>
<evidence type="ECO:0000256" key="2">
    <source>
        <dbReference type="ARBA" id="ARBA00023125"/>
    </source>
</evidence>
<dbReference type="PRINTS" id="PR00036">
    <property type="entry name" value="HTHLACI"/>
</dbReference>
<evidence type="ECO:0000256" key="1">
    <source>
        <dbReference type="ARBA" id="ARBA00023015"/>
    </source>
</evidence>
<accession>E8N3X9</accession>
<dbReference type="PROSITE" id="PS50932">
    <property type="entry name" value="HTH_LACI_2"/>
    <property type="match status" value="1"/>
</dbReference>
<dbReference type="CDD" id="cd06267">
    <property type="entry name" value="PBP1_LacI_sugar_binding-like"/>
    <property type="match status" value="1"/>
</dbReference>
<dbReference type="Proteomes" id="UP000008922">
    <property type="component" value="Chromosome"/>
</dbReference>
<dbReference type="PANTHER" id="PTHR30146:SF109">
    <property type="entry name" value="HTH-TYPE TRANSCRIPTIONAL REGULATOR GALS"/>
    <property type="match status" value="1"/>
</dbReference>
<dbReference type="HOGENOM" id="CLU_037628_6_1_0"/>
<dbReference type="GO" id="GO:0000976">
    <property type="term" value="F:transcription cis-regulatory region binding"/>
    <property type="evidence" value="ECO:0007669"/>
    <property type="project" value="TreeGrafter"/>
</dbReference>
<feature type="domain" description="HTH lacI-type" evidence="5">
    <location>
        <begin position="9"/>
        <end position="63"/>
    </location>
</feature>
<dbReference type="PANTHER" id="PTHR30146">
    <property type="entry name" value="LACI-RELATED TRANSCRIPTIONAL REPRESSOR"/>
    <property type="match status" value="1"/>
</dbReference>
<feature type="transmembrane region" description="Helical" evidence="4">
    <location>
        <begin position="69"/>
        <end position="88"/>
    </location>
</feature>
<dbReference type="InterPro" id="IPR028082">
    <property type="entry name" value="Peripla_BP_I"/>
</dbReference>
<keyword evidence="3" id="KW-0804">Transcription</keyword>
<name>E8N3X9_ANATU</name>
<dbReference type="SUPFAM" id="SSF53822">
    <property type="entry name" value="Periplasmic binding protein-like I"/>
    <property type="match status" value="1"/>
</dbReference>
<dbReference type="InterPro" id="IPR046335">
    <property type="entry name" value="LacI/GalR-like_sensor"/>
</dbReference>
<dbReference type="KEGG" id="atm:ANT_11090"/>
<dbReference type="Gene3D" id="3.40.50.2300">
    <property type="match status" value="2"/>
</dbReference>
<reference evidence="6 7" key="1">
    <citation type="submission" date="2010-12" db="EMBL/GenBank/DDBJ databases">
        <title>Whole genome sequence of Anaerolinea thermophila UNI-1.</title>
        <authorList>
            <person name="Narita-Yamada S."/>
            <person name="Kishi E."/>
            <person name="Watanabe Y."/>
            <person name="Takasaki K."/>
            <person name="Ankai A."/>
            <person name="Oguchi A."/>
            <person name="Fukui S."/>
            <person name="Takahashi M."/>
            <person name="Yashiro I."/>
            <person name="Hosoyama A."/>
            <person name="Sekiguchi Y."/>
            <person name="Hanada S."/>
            <person name="Fujita N."/>
        </authorList>
    </citation>
    <scope>NUCLEOTIDE SEQUENCE [LARGE SCALE GENOMIC DNA]</scope>
    <source>
        <strain evidence="7">DSM 14523 / JCM 11388 / NBRC 100420 / UNI-1</strain>
    </source>
</reference>
<dbReference type="Pfam" id="PF13377">
    <property type="entry name" value="Peripla_BP_3"/>
    <property type="match status" value="1"/>
</dbReference>
<dbReference type="InterPro" id="IPR010982">
    <property type="entry name" value="Lambda_DNA-bd_dom_sf"/>
</dbReference>
<keyword evidence="2" id="KW-0238">DNA-binding</keyword>
<keyword evidence="4" id="KW-0472">Membrane</keyword>
<dbReference type="Gene3D" id="1.10.260.40">
    <property type="entry name" value="lambda repressor-like DNA-binding domains"/>
    <property type="match status" value="1"/>
</dbReference>